<evidence type="ECO:0000259" key="1">
    <source>
        <dbReference type="PROSITE" id="PS51186"/>
    </source>
</evidence>
<dbReference type="InterPro" id="IPR016181">
    <property type="entry name" value="Acyl_CoA_acyltransferase"/>
</dbReference>
<dbReference type="CDD" id="cd04301">
    <property type="entry name" value="NAT_SF"/>
    <property type="match status" value="1"/>
</dbReference>
<organism evidence="2 3">
    <name type="scientific">Penicillium salamii</name>
    <dbReference type="NCBI Taxonomy" id="1612424"/>
    <lineage>
        <taxon>Eukaryota</taxon>
        <taxon>Fungi</taxon>
        <taxon>Dikarya</taxon>
        <taxon>Ascomycota</taxon>
        <taxon>Pezizomycotina</taxon>
        <taxon>Eurotiomycetes</taxon>
        <taxon>Eurotiomycetidae</taxon>
        <taxon>Eurotiales</taxon>
        <taxon>Aspergillaceae</taxon>
        <taxon>Penicillium</taxon>
    </lineage>
</organism>
<dbReference type="Proteomes" id="UP001152646">
    <property type="component" value="Unassembled WGS sequence"/>
</dbReference>
<evidence type="ECO:0000313" key="2">
    <source>
        <dbReference type="EMBL" id="CAG8344464.1"/>
    </source>
</evidence>
<proteinExistence type="predicted"/>
<dbReference type="InterPro" id="IPR000182">
    <property type="entry name" value="GNAT_dom"/>
</dbReference>
<evidence type="ECO:0000313" key="3">
    <source>
        <dbReference type="Proteomes" id="UP001152646"/>
    </source>
</evidence>
<dbReference type="OrthoDB" id="630895at2759"/>
<dbReference type="PANTHER" id="PTHR43792:SF16">
    <property type="entry name" value="N-ACETYLTRANSFERASE DOMAIN-CONTAINING PROTEIN"/>
    <property type="match status" value="1"/>
</dbReference>
<reference evidence="2" key="1">
    <citation type="submission" date="2021-07" db="EMBL/GenBank/DDBJ databases">
        <authorList>
            <person name="Branca A.L. A."/>
        </authorList>
    </citation>
    <scope>NUCLEOTIDE SEQUENCE</scope>
</reference>
<sequence>MSSSVPFTVSPTFSIPSERLYISYFSPDSPKNCAFLVKLWNTEEFIKTSGRTGIDTPEKASNFLRNRVHADYARNNYGIFLVSLKPDENATLPESTPIGTVSLMKGDSPDSYLAPDIGYAILPEETGKGYATEAAVALLEYARKELGVDSVFGFCAREDRHSARVLEKIGFEFRGEKKLKVFGDKESSVYVLPGMSQDLSVYNLHD</sequence>
<dbReference type="PANTHER" id="PTHR43792">
    <property type="entry name" value="GNAT FAMILY, PUTATIVE (AFU_ORTHOLOGUE AFUA_3G00765)-RELATED-RELATED"/>
    <property type="match status" value="1"/>
</dbReference>
<dbReference type="PROSITE" id="PS51186">
    <property type="entry name" value="GNAT"/>
    <property type="match status" value="1"/>
</dbReference>
<feature type="domain" description="N-acetyltransferase" evidence="1">
    <location>
        <begin position="35"/>
        <end position="196"/>
    </location>
</feature>
<dbReference type="Pfam" id="PF13302">
    <property type="entry name" value="Acetyltransf_3"/>
    <property type="match status" value="1"/>
</dbReference>
<dbReference type="GO" id="GO:0016747">
    <property type="term" value="F:acyltransferase activity, transferring groups other than amino-acyl groups"/>
    <property type="evidence" value="ECO:0007669"/>
    <property type="project" value="InterPro"/>
</dbReference>
<dbReference type="Gene3D" id="3.40.630.30">
    <property type="match status" value="1"/>
</dbReference>
<comment type="caution">
    <text evidence="2">The sequence shown here is derived from an EMBL/GenBank/DDBJ whole genome shotgun (WGS) entry which is preliminary data.</text>
</comment>
<name>A0A9W4IP10_9EURO</name>
<dbReference type="InterPro" id="IPR051531">
    <property type="entry name" value="N-acetyltransferase"/>
</dbReference>
<gene>
    <name evidence="2" type="ORF">PSALAMII_LOCUS3011</name>
</gene>
<dbReference type="EMBL" id="CAJVPA010000111">
    <property type="protein sequence ID" value="CAG8344464.1"/>
    <property type="molecule type" value="Genomic_DNA"/>
</dbReference>
<accession>A0A9W4IP10</accession>
<dbReference type="AlphaFoldDB" id="A0A9W4IP10"/>
<protein>
    <recommendedName>
        <fullName evidence="1">N-acetyltransferase domain-containing protein</fullName>
    </recommendedName>
</protein>
<dbReference type="SUPFAM" id="SSF55729">
    <property type="entry name" value="Acyl-CoA N-acyltransferases (Nat)"/>
    <property type="match status" value="1"/>
</dbReference>